<comment type="caution">
    <text evidence="2">The sequence shown here is derived from an EMBL/GenBank/DDBJ whole genome shotgun (WGS) entry which is preliminary data.</text>
</comment>
<protein>
    <submittedName>
        <fullName evidence="2">Uncharacterized protein</fullName>
    </submittedName>
</protein>
<evidence type="ECO:0000256" key="1">
    <source>
        <dbReference type="SAM" id="MobiDB-lite"/>
    </source>
</evidence>
<accession>A0A1B7NQ48</accession>
<dbReference type="EMBL" id="LGUA01001223">
    <property type="protein sequence ID" value="OAX78961.1"/>
    <property type="molecule type" value="Genomic_DNA"/>
</dbReference>
<reference evidence="2 3" key="1">
    <citation type="submission" date="2015-07" db="EMBL/GenBank/DDBJ databases">
        <title>Emmonsia species relationships and genome sequence.</title>
        <authorList>
            <person name="Cuomo C.A."/>
            <person name="Schwartz I.S."/>
            <person name="Kenyon C."/>
            <person name="de Hoog G.S."/>
            <person name="Govender N.P."/>
            <person name="Botha A."/>
            <person name="Moreno L."/>
            <person name="de Vries M."/>
            <person name="Munoz J.F."/>
            <person name="Stielow J.B."/>
        </authorList>
    </citation>
    <scope>NUCLEOTIDE SEQUENCE [LARGE SCALE GENOMIC DNA]</scope>
    <source>
        <strain evidence="2 3">CBS 136260</strain>
    </source>
</reference>
<organism evidence="2 3">
    <name type="scientific">Emergomyces africanus</name>
    <dbReference type="NCBI Taxonomy" id="1955775"/>
    <lineage>
        <taxon>Eukaryota</taxon>
        <taxon>Fungi</taxon>
        <taxon>Dikarya</taxon>
        <taxon>Ascomycota</taxon>
        <taxon>Pezizomycotina</taxon>
        <taxon>Eurotiomycetes</taxon>
        <taxon>Eurotiomycetidae</taxon>
        <taxon>Onygenales</taxon>
        <taxon>Ajellomycetaceae</taxon>
        <taxon>Emergomyces</taxon>
    </lineage>
</organism>
<feature type="non-terminal residue" evidence="2">
    <location>
        <position position="1"/>
    </location>
</feature>
<gene>
    <name evidence="2" type="ORF">ACJ72_06724</name>
</gene>
<feature type="compositionally biased region" description="Gly residues" evidence="1">
    <location>
        <begin position="92"/>
        <end position="101"/>
    </location>
</feature>
<dbReference type="OrthoDB" id="269405at2759"/>
<proteinExistence type="predicted"/>
<sequence>TQKQRSSYSSDRLRYELRMKPFLTVSLPELVPFDTFEQEAGLIGDSDAIVLERALRAVAEAKRGVEKCLGLGFFLEVKGDEPGEVDGDDHGGSVGGGGGSGVDDRDDKAEKHQHQPTRELDGKGSGGGSGSEPEPGSRLLQDDWAGDMKDSLRACIGASIAIGVVKKAISASTTRSADGDGDEDQTGIQRPKLNLSVDIPLVGSKGRWHDWWAVPRVTEVLPVRGAVG</sequence>
<feature type="region of interest" description="Disordered" evidence="1">
    <location>
        <begin position="82"/>
        <end position="142"/>
    </location>
</feature>
<keyword evidence="3" id="KW-1185">Reference proteome</keyword>
<evidence type="ECO:0000313" key="3">
    <source>
        <dbReference type="Proteomes" id="UP000091918"/>
    </source>
</evidence>
<dbReference type="AlphaFoldDB" id="A0A1B7NQ48"/>
<evidence type="ECO:0000313" key="2">
    <source>
        <dbReference type="EMBL" id="OAX78961.1"/>
    </source>
</evidence>
<dbReference type="STRING" id="1658172.A0A1B7NQ48"/>
<name>A0A1B7NQ48_9EURO</name>
<dbReference type="Proteomes" id="UP000091918">
    <property type="component" value="Unassembled WGS sequence"/>
</dbReference>
<feature type="compositionally biased region" description="Basic and acidic residues" evidence="1">
    <location>
        <begin position="102"/>
        <end position="122"/>
    </location>
</feature>